<keyword evidence="3" id="KW-1185">Reference proteome</keyword>
<accession>A0ABD1XF26</accession>
<dbReference type="AlphaFoldDB" id="A0ABD1XF26"/>
<feature type="region of interest" description="Disordered" evidence="1">
    <location>
        <begin position="101"/>
        <end position="121"/>
    </location>
</feature>
<dbReference type="EMBL" id="JBHFFA010000008">
    <property type="protein sequence ID" value="KAL2607550.1"/>
    <property type="molecule type" value="Genomic_DNA"/>
</dbReference>
<gene>
    <name evidence="2" type="ORF">R1flu_026123</name>
</gene>
<evidence type="ECO:0000313" key="2">
    <source>
        <dbReference type="EMBL" id="KAL2607550.1"/>
    </source>
</evidence>
<comment type="caution">
    <text evidence="2">The sequence shown here is derived from an EMBL/GenBank/DDBJ whole genome shotgun (WGS) entry which is preliminary data.</text>
</comment>
<proteinExistence type="predicted"/>
<feature type="region of interest" description="Disordered" evidence="1">
    <location>
        <begin position="37"/>
        <end position="79"/>
    </location>
</feature>
<dbReference type="Proteomes" id="UP001605036">
    <property type="component" value="Unassembled WGS sequence"/>
</dbReference>
<evidence type="ECO:0000313" key="3">
    <source>
        <dbReference type="Proteomes" id="UP001605036"/>
    </source>
</evidence>
<feature type="compositionally biased region" description="Polar residues" evidence="1">
    <location>
        <begin position="37"/>
        <end position="52"/>
    </location>
</feature>
<reference evidence="2 3" key="1">
    <citation type="submission" date="2024-09" db="EMBL/GenBank/DDBJ databases">
        <title>Chromosome-scale assembly of Riccia fluitans.</title>
        <authorList>
            <person name="Paukszto L."/>
            <person name="Sawicki J."/>
            <person name="Karawczyk K."/>
            <person name="Piernik-Szablinska J."/>
            <person name="Szczecinska M."/>
            <person name="Mazdziarz M."/>
        </authorList>
    </citation>
    <scope>NUCLEOTIDE SEQUENCE [LARGE SCALE GENOMIC DNA]</scope>
    <source>
        <strain evidence="2">Rf_01</strain>
        <tissue evidence="2">Aerial parts of the thallus</tissue>
    </source>
</reference>
<feature type="compositionally biased region" description="Basic and acidic residues" evidence="1">
    <location>
        <begin position="101"/>
        <end position="119"/>
    </location>
</feature>
<organism evidence="2 3">
    <name type="scientific">Riccia fluitans</name>
    <dbReference type="NCBI Taxonomy" id="41844"/>
    <lineage>
        <taxon>Eukaryota</taxon>
        <taxon>Viridiplantae</taxon>
        <taxon>Streptophyta</taxon>
        <taxon>Embryophyta</taxon>
        <taxon>Marchantiophyta</taxon>
        <taxon>Marchantiopsida</taxon>
        <taxon>Marchantiidae</taxon>
        <taxon>Marchantiales</taxon>
        <taxon>Ricciaceae</taxon>
        <taxon>Riccia</taxon>
    </lineage>
</organism>
<evidence type="ECO:0000256" key="1">
    <source>
        <dbReference type="SAM" id="MobiDB-lite"/>
    </source>
</evidence>
<name>A0ABD1XF26_9MARC</name>
<sequence>MKDQVFYREESALDVGMIPGPLWRTFGVYGEHFSAWTPSTKRTDSPSNSVSNGARAGKADCGNALQDRTNQNRPRDPIPRAVQVYYPPVYYASSEKSTLKLEKGKREKSSSKNNQEKKCSWSRGRCGTTKIRVGGGSASLGRGFLGSSRHRGGTLREGNEVLDSVRLEGRTCLVIVENFVFTLCTWILLSCL</sequence>
<protein>
    <submittedName>
        <fullName evidence="2">Uncharacterized protein</fullName>
    </submittedName>
</protein>